<evidence type="ECO:0000256" key="5">
    <source>
        <dbReference type="ARBA" id="ARBA00023136"/>
    </source>
</evidence>
<protein>
    <recommendedName>
        <fullName evidence="7">Palmitoyltransferase</fullName>
        <ecNumber evidence="7">2.3.1.225</ecNumber>
    </recommendedName>
</protein>
<dbReference type="GO" id="GO:0005783">
    <property type="term" value="C:endoplasmic reticulum"/>
    <property type="evidence" value="ECO:0007669"/>
    <property type="project" value="TreeGrafter"/>
</dbReference>
<name>A0A9J6GSY4_HAELO</name>
<evidence type="ECO:0000256" key="4">
    <source>
        <dbReference type="ARBA" id="ARBA00022989"/>
    </source>
</evidence>
<dbReference type="AlphaFoldDB" id="A0A9J6GSY4"/>
<comment type="domain">
    <text evidence="7">The DHHC domain is required for palmitoyltransferase activity.</text>
</comment>
<organism evidence="9 10">
    <name type="scientific">Haemaphysalis longicornis</name>
    <name type="common">Bush tick</name>
    <dbReference type="NCBI Taxonomy" id="44386"/>
    <lineage>
        <taxon>Eukaryota</taxon>
        <taxon>Metazoa</taxon>
        <taxon>Ecdysozoa</taxon>
        <taxon>Arthropoda</taxon>
        <taxon>Chelicerata</taxon>
        <taxon>Arachnida</taxon>
        <taxon>Acari</taxon>
        <taxon>Parasitiformes</taxon>
        <taxon>Ixodida</taxon>
        <taxon>Ixodoidea</taxon>
        <taxon>Ixodidae</taxon>
        <taxon>Haemaphysalinae</taxon>
        <taxon>Haemaphysalis</taxon>
    </lineage>
</organism>
<dbReference type="InterPro" id="IPR001594">
    <property type="entry name" value="Palmitoyltrfase_DHHC"/>
</dbReference>
<keyword evidence="3 7" id="KW-0812">Transmembrane</keyword>
<comment type="similarity">
    <text evidence="7">Belongs to the DHHC palmitoyltransferase family.</text>
</comment>
<evidence type="ECO:0000259" key="8">
    <source>
        <dbReference type="Pfam" id="PF01529"/>
    </source>
</evidence>
<accession>A0A9J6GSY4</accession>
<dbReference type="GO" id="GO:0019706">
    <property type="term" value="F:protein-cysteine S-palmitoyltransferase activity"/>
    <property type="evidence" value="ECO:0007669"/>
    <property type="project" value="UniProtKB-EC"/>
</dbReference>
<dbReference type="EMBL" id="JABSTR010000011">
    <property type="protein sequence ID" value="KAH9381638.1"/>
    <property type="molecule type" value="Genomic_DNA"/>
</dbReference>
<sequence length="195" mass="21740">MDHHCPWFNNCVSFTNLKAFLLTLLYSSLLAGYTALTGGIHAVIAWISLGLSLVSVQVTILVAGGTYLSTALATFLFVHLDQLSRNLTSLESSRMTVFQESGDSFDLGWSENFVQVNWFWRAFLLHCATHSNCYSCKLGGCTYPHCAVSCPLLVLVYLRCSKECRTNTPKLIYLSIPTRYAVESFYLKAVKISGR</sequence>
<evidence type="ECO:0000256" key="7">
    <source>
        <dbReference type="RuleBase" id="RU079119"/>
    </source>
</evidence>
<evidence type="ECO:0000256" key="3">
    <source>
        <dbReference type="ARBA" id="ARBA00022692"/>
    </source>
</evidence>
<dbReference type="PANTHER" id="PTHR22883">
    <property type="entry name" value="ZINC FINGER DHHC DOMAIN CONTAINING PROTEIN"/>
    <property type="match status" value="1"/>
</dbReference>
<keyword evidence="10" id="KW-1185">Reference proteome</keyword>
<evidence type="ECO:0000313" key="9">
    <source>
        <dbReference type="EMBL" id="KAH9381638.1"/>
    </source>
</evidence>
<dbReference type="Pfam" id="PF01529">
    <property type="entry name" value="DHHC"/>
    <property type="match status" value="1"/>
</dbReference>
<comment type="catalytic activity">
    <reaction evidence="7">
        <text>L-cysteinyl-[protein] + hexadecanoyl-CoA = S-hexadecanoyl-L-cysteinyl-[protein] + CoA</text>
        <dbReference type="Rhea" id="RHEA:36683"/>
        <dbReference type="Rhea" id="RHEA-COMP:10131"/>
        <dbReference type="Rhea" id="RHEA-COMP:11032"/>
        <dbReference type="ChEBI" id="CHEBI:29950"/>
        <dbReference type="ChEBI" id="CHEBI:57287"/>
        <dbReference type="ChEBI" id="CHEBI:57379"/>
        <dbReference type="ChEBI" id="CHEBI:74151"/>
        <dbReference type="EC" id="2.3.1.225"/>
    </reaction>
</comment>
<dbReference type="EC" id="2.3.1.225" evidence="7"/>
<dbReference type="VEuPathDB" id="VectorBase:HLOH_050810"/>
<comment type="subcellular location">
    <subcellularLocation>
        <location evidence="1">Membrane</location>
        <topology evidence="1">Multi-pass membrane protein</topology>
    </subcellularLocation>
</comment>
<reference evidence="9 10" key="1">
    <citation type="journal article" date="2020" name="Cell">
        <title>Large-Scale Comparative Analyses of Tick Genomes Elucidate Their Genetic Diversity and Vector Capacities.</title>
        <authorList>
            <consortium name="Tick Genome and Microbiome Consortium (TIGMIC)"/>
            <person name="Jia N."/>
            <person name="Wang J."/>
            <person name="Shi W."/>
            <person name="Du L."/>
            <person name="Sun Y."/>
            <person name="Zhan W."/>
            <person name="Jiang J.F."/>
            <person name="Wang Q."/>
            <person name="Zhang B."/>
            <person name="Ji P."/>
            <person name="Bell-Sakyi L."/>
            <person name="Cui X.M."/>
            <person name="Yuan T.T."/>
            <person name="Jiang B.G."/>
            <person name="Yang W.F."/>
            <person name="Lam T.T."/>
            <person name="Chang Q.C."/>
            <person name="Ding S.J."/>
            <person name="Wang X.J."/>
            <person name="Zhu J.G."/>
            <person name="Ruan X.D."/>
            <person name="Zhao L."/>
            <person name="Wei J.T."/>
            <person name="Ye R.Z."/>
            <person name="Que T.C."/>
            <person name="Du C.H."/>
            <person name="Zhou Y.H."/>
            <person name="Cheng J.X."/>
            <person name="Dai P.F."/>
            <person name="Guo W.B."/>
            <person name="Han X.H."/>
            <person name="Huang E.J."/>
            <person name="Li L.F."/>
            <person name="Wei W."/>
            <person name="Gao Y.C."/>
            <person name="Liu J.Z."/>
            <person name="Shao H.Z."/>
            <person name="Wang X."/>
            <person name="Wang C.C."/>
            <person name="Yang T.C."/>
            <person name="Huo Q.B."/>
            <person name="Li W."/>
            <person name="Chen H.Y."/>
            <person name="Chen S.E."/>
            <person name="Zhou L.G."/>
            <person name="Ni X.B."/>
            <person name="Tian J.H."/>
            <person name="Sheng Y."/>
            <person name="Liu T."/>
            <person name="Pan Y.S."/>
            <person name="Xia L.Y."/>
            <person name="Li J."/>
            <person name="Zhao F."/>
            <person name="Cao W.C."/>
        </authorList>
    </citation>
    <scope>NUCLEOTIDE SEQUENCE [LARGE SCALE GENOMIC DNA]</scope>
    <source>
        <strain evidence="9">HaeL-2018</strain>
    </source>
</reference>
<feature type="transmembrane region" description="Helical" evidence="7">
    <location>
        <begin position="53"/>
        <end position="78"/>
    </location>
</feature>
<evidence type="ECO:0000313" key="10">
    <source>
        <dbReference type="Proteomes" id="UP000821853"/>
    </source>
</evidence>
<dbReference type="GO" id="GO:0016020">
    <property type="term" value="C:membrane"/>
    <property type="evidence" value="ECO:0007669"/>
    <property type="project" value="UniProtKB-SubCell"/>
</dbReference>
<dbReference type="OrthoDB" id="9909019at2759"/>
<dbReference type="GO" id="GO:0006612">
    <property type="term" value="P:protein targeting to membrane"/>
    <property type="evidence" value="ECO:0007669"/>
    <property type="project" value="TreeGrafter"/>
</dbReference>
<dbReference type="PROSITE" id="PS50216">
    <property type="entry name" value="DHHC"/>
    <property type="match status" value="1"/>
</dbReference>
<feature type="domain" description="Palmitoyltransferase DHHC" evidence="8">
    <location>
        <begin position="1"/>
        <end position="92"/>
    </location>
</feature>
<comment type="caution">
    <text evidence="9">The sequence shown here is derived from an EMBL/GenBank/DDBJ whole genome shotgun (WGS) entry which is preliminary data.</text>
</comment>
<evidence type="ECO:0000256" key="2">
    <source>
        <dbReference type="ARBA" id="ARBA00022679"/>
    </source>
</evidence>
<dbReference type="InterPro" id="IPR039859">
    <property type="entry name" value="PFA4/ZDH16/20/ERF2-like"/>
</dbReference>
<keyword evidence="6 7" id="KW-0012">Acyltransferase</keyword>
<keyword evidence="4 7" id="KW-1133">Transmembrane helix</keyword>
<feature type="transmembrane region" description="Helical" evidence="7">
    <location>
        <begin position="20"/>
        <end position="47"/>
    </location>
</feature>
<keyword evidence="5 7" id="KW-0472">Membrane</keyword>
<evidence type="ECO:0000256" key="6">
    <source>
        <dbReference type="ARBA" id="ARBA00023315"/>
    </source>
</evidence>
<keyword evidence="2 7" id="KW-0808">Transferase</keyword>
<gene>
    <name evidence="9" type="ORF">HPB48_006118</name>
</gene>
<dbReference type="GO" id="GO:0005794">
    <property type="term" value="C:Golgi apparatus"/>
    <property type="evidence" value="ECO:0007669"/>
    <property type="project" value="TreeGrafter"/>
</dbReference>
<proteinExistence type="inferred from homology"/>
<evidence type="ECO:0000256" key="1">
    <source>
        <dbReference type="ARBA" id="ARBA00004141"/>
    </source>
</evidence>
<dbReference type="Proteomes" id="UP000821853">
    <property type="component" value="Chromosome 9"/>
</dbReference>